<organism evidence="1 2">
    <name type="scientific">Bigelowiella natans</name>
    <name type="common">Pedinomonas minutissima</name>
    <name type="synonym">Chlorarachnion sp. (strain CCMP621)</name>
    <dbReference type="NCBI Taxonomy" id="227086"/>
    <lineage>
        <taxon>Eukaryota</taxon>
        <taxon>Sar</taxon>
        <taxon>Rhizaria</taxon>
        <taxon>Cercozoa</taxon>
        <taxon>Chlorarachniophyceae</taxon>
        <taxon>Bigelowiella</taxon>
    </lineage>
</organism>
<proteinExistence type="predicted"/>
<sequence>MINLQLIHLEAILQSKQKKKSRDTLINLCNEAMIQIQSLSGEQPSSTEFNLKKTNLSIEKQWTDSLSWKRYKSVIIDGNNKE</sequence>
<geneLocation type="nucleomorph" evidence="1"/>
<dbReference type="RefSeq" id="XP_001712947.1">
    <property type="nucleotide sequence ID" value="XM_001712895.1"/>
</dbReference>
<dbReference type="AlphaFoldDB" id="Q3LW30"/>
<evidence type="ECO:0000313" key="1">
    <source>
        <dbReference type="EMBL" id="ABA27335.1"/>
    </source>
</evidence>
<evidence type="ECO:0000313" key="2">
    <source>
        <dbReference type="Proteomes" id="UP000243425"/>
    </source>
</evidence>
<dbReference type="GeneID" id="5788558"/>
<protein>
    <submittedName>
        <fullName evidence="1">Uncharacterized protein</fullName>
    </submittedName>
</protein>
<accession>Q3LW30</accession>
<dbReference type="Proteomes" id="UP000243425">
    <property type="component" value="Nucleomorph 2"/>
</dbReference>
<reference evidence="1 2" key="1">
    <citation type="journal article" date="2006" name="Proc. Natl. Acad. Sci. U.S.A.">
        <title>Complete nucleotide sequence of the chlorarachniophyte nucleomorph: nature's smallest nucleus.</title>
        <authorList>
            <person name="Gilson P.R."/>
            <person name="Su V."/>
            <person name="Slamovits C.H."/>
            <person name="Reith M.E."/>
            <person name="Keeling P.J."/>
            <person name="McFadden G.I."/>
        </authorList>
    </citation>
    <scope>NUCLEOTIDE SEQUENCE [LARGE SCALE GENOMIC DNA]</scope>
    <source>
        <strain evidence="2">CCMP621</strain>
    </source>
</reference>
<dbReference type="EMBL" id="DQ158857">
    <property type="protein sequence ID" value="ABA27335.1"/>
    <property type="molecule type" value="Genomic_DNA"/>
</dbReference>
<name>Q3LW30_BIGNA</name>
<keyword evidence="1" id="KW-0542">Nucleomorph</keyword>